<dbReference type="AlphaFoldDB" id="A0A0F9DDR0"/>
<dbReference type="SMART" id="SM00567">
    <property type="entry name" value="EZ_HEAT"/>
    <property type="match status" value="5"/>
</dbReference>
<dbReference type="InterPro" id="IPR016024">
    <property type="entry name" value="ARM-type_fold"/>
</dbReference>
<dbReference type="InterPro" id="IPR011989">
    <property type="entry name" value="ARM-like"/>
</dbReference>
<gene>
    <name evidence="2" type="ORF">LCGC14_2558780</name>
</gene>
<evidence type="ECO:0000256" key="1">
    <source>
        <dbReference type="ARBA" id="ARBA00022737"/>
    </source>
</evidence>
<comment type="caution">
    <text evidence="2">The sequence shown here is derived from an EMBL/GenBank/DDBJ whole genome shotgun (WGS) entry which is preliminary data.</text>
</comment>
<protein>
    <recommendedName>
        <fullName evidence="3">HEAT repeat domain-containing protein</fullName>
    </recommendedName>
</protein>
<sequence>VRASLISILPSTEEKEFLKFIRKALKDADPEIRIASVWAIVDFADFRSLNQAFSMLRDPVERVRSEVARAFGSYGSDDVLERLKALLTDENEVASVKRAALVGLKNASSLKAVEILVARLEVDEELQGDIQAALAFKVKRKEVAALVEDFKDADPGLRTRITAVFKAMKEEGEEALVELLKEDILSLNLFIAEILDSTGYVESQIRKLSHRDSEVRREAAEVLSLVGTESAFRGIVLAARDPDDEVRVKVIKALEKLETKEGKEILAALEGDGDKRVRKYTHWALERLKAKEL</sequence>
<dbReference type="InterPro" id="IPR000357">
    <property type="entry name" value="HEAT"/>
</dbReference>
<dbReference type="Pfam" id="PF02985">
    <property type="entry name" value="HEAT"/>
    <property type="match status" value="1"/>
</dbReference>
<evidence type="ECO:0008006" key="3">
    <source>
        <dbReference type="Google" id="ProtNLM"/>
    </source>
</evidence>
<dbReference type="InterPro" id="IPR004155">
    <property type="entry name" value="PBS_lyase_HEAT"/>
</dbReference>
<dbReference type="GO" id="GO:0016491">
    <property type="term" value="F:oxidoreductase activity"/>
    <property type="evidence" value="ECO:0007669"/>
    <property type="project" value="TreeGrafter"/>
</dbReference>
<feature type="non-terminal residue" evidence="2">
    <location>
        <position position="1"/>
    </location>
</feature>
<organism evidence="2">
    <name type="scientific">marine sediment metagenome</name>
    <dbReference type="NCBI Taxonomy" id="412755"/>
    <lineage>
        <taxon>unclassified sequences</taxon>
        <taxon>metagenomes</taxon>
        <taxon>ecological metagenomes</taxon>
    </lineage>
</organism>
<dbReference type="Gene3D" id="1.25.10.10">
    <property type="entry name" value="Leucine-rich Repeat Variant"/>
    <property type="match status" value="2"/>
</dbReference>
<dbReference type="Pfam" id="PF13646">
    <property type="entry name" value="HEAT_2"/>
    <property type="match status" value="1"/>
</dbReference>
<name>A0A0F9DDR0_9ZZZZ</name>
<keyword evidence="1" id="KW-0677">Repeat</keyword>
<accession>A0A0F9DDR0</accession>
<dbReference type="EMBL" id="LAZR01042184">
    <property type="protein sequence ID" value="KKL10143.1"/>
    <property type="molecule type" value="Genomic_DNA"/>
</dbReference>
<proteinExistence type="predicted"/>
<reference evidence="2" key="1">
    <citation type="journal article" date="2015" name="Nature">
        <title>Complex archaea that bridge the gap between prokaryotes and eukaryotes.</title>
        <authorList>
            <person name="Spang A."/>
            <person name="Saw J.H."/>
            <person name="Jorgensen S.L."/>
            <person name="Zaremba-Niedzwiedzka K."/>
            <person name="Martijn J."/>
            <person name="Lind A.E."/>
            <person name="van Eijk R."/>
            <person name="Schleper C."/>
            <person name="Guy L."/>
            <person name="Ettema T.J."/>
        </authorList>
    </citation>
    <scope>NUCLEOTIDE SEQUENCE</scope>
</reference>
<dbReference type="PANTHER" id="PTHR12697:SF5">
    <property type="entry name" value="DEOXYHYPUSINE HYDROXYLASE"/>
    <property type="match status" value="1"/>
</dbReference>
<dbReference type="SUPFAM" id="SSF48371">
    <property type="entry name" value="ARM repeat"/>
    <property type="match status" value="1"/>
</dbReference>
<evidence type="ECO:0000313" key="2">
    <source>
        <dbReference type="EMBL" id="KKL10143.1"/>
    </source>
</evidence>
<dbReference type="PANTHER" id="PTHR12697">
    <property type="entry name" value="PBS LYASE HEAT-LIKE PROTEIN"/>
    <property type="match status" value="1"/>
</dbReference>